<comment type="caution">
    <text evidence="7">The sequence shown here is derived from an EMBL/GenBank/DDBJ whole genome shotgun (WGS) entry which is preliminary data.</text>
</comment>
<evidence type="ECO:0000313" key="7">
    <source>
        <dbReference type="EMBL" id="KAA8701179.1"/>
    </source>
</evidence>
<dbReference type="PRINTS" id="PR00127">
    <property type="entry name" value="CLPPROTEASEP"/>
</dbReference>
<reference evidence="7 8" key="1">
    <citation type="submission" date="2019-09" db="EMBL/GenBank/DDBJ databases">
        <title>Draft genome sequence of various Type strains from the CCUG.</title>
        <authorList>
            <person name="Pineiro-Iglesias B."/>
            <person name="Tunovic T."/>
            <person name="Unosson C."/>
            <person name="Inganas E."/>
            <person name="Ohlen M."/>
            <person name="Cardew S."/>
            <person name="Jensie-Markopoulos S."/>
            <person name="Salva-Serra F."/>
            <person name="Jaen-Luchoro D."/>
            <person name="Karlsson R."/>
            <person name="Svensson-Stadler L."/>
            <person name="Chun J."/>
            <person name="Moore E."/>
        </authorList>
    </citation>
    <scope>NUCLEOTIDE SEQUENCE [LARGE SCALE GENOMIC DNA]</scope>
    <source>
        <strain evidence="7 8">CCUG 32210T</strain>
    </source>
</reference>
<dbReference type="AlphaFoldDB" id="A0A5M9PZA6"/>
<keyword evidence="5" id="KW-0720">Serine protease</keyword>
<dbReference type="CDD" id="cd07016">
    <property type="entry name" value="S14_ClpP_1"/>
    <property type="match status" value="1"/>
</dbReference>
<evidence type="ECO:0000256" key="5">
    <source>
        <dbReference type="ARBA" id="ARBA00022825"/>
    </source>
</evidence>
<sequence>MKRKGKIVKTLKFNGAVADNDYEEVYDWFGMECVTPKKVADFLNNANGEDVTIQINSGGGSVFAGSEIFTDLSKYPGNVTAEISGICASAATFVLLAANHIAITPIGQVMIHNVAGGQNGDYRDMNSMSKVLLGASENIADLYAKRMNISSEEAQALMDAETWYNAKQAKESGLVDEILFEDNQQVQLVASMSPVLSPDKISQFKNMINGEAKKSPTIDIRLDDEQMNSITNLIDEKIAAVKAEFEVKNSADKPLKNQKFKPMFGGIK</sequence>
<keyword evidence="4" id="KW-0378">Hydrolase</keyword>
<gene>
    <name evidence="7" type="ORF">F4V48_09400</name>
</gene>
<dbReference type="NCBIfam" id="NF045542">
    <property type="entry name" value="Clp_rel_HeadMat"/>
    <property type="match status" value="1"/>
</dbReference>
<dbReference type="PANTHER" id="PTHR10381:SF70">
    <property type="entry name" value="ATP-DEPENDENT CLP PROTEASE PROTEOLYTIC SUBUNIT"/>
    <property type="match status" value="1"/>
</dbReference>
<comment type="similarity">
    <text evidence="1 6">Belongs to the peptidase S14 family.</text>
</comment>
<dbReference type="InterPro" id="IPR001907">
    <property type="entry name" value="ClpP"/>
</dbReference>
<organism evidence="7 8">
    <name type="scientific">Lactococcus lactis subsp. hordniae</name>
    <dbReference type="NCBI Taxonomy" id="203404"/>
    <lineage>
        <taxon>Bacteria</taxon>
        <taxon>Bacillati</taxon>
        <taxon>Bacillota</taxon>
        <taxon>Bacilli</taxon>
        <taxon>Lactobacillales</taxon>
        <taxon>Streptococcaceae</taxon>
        <taxon>Lactococcus</taxon>
    </lineage>
</organism>
<dbReference type="SUPFAM" id="SSF52096">
    <property type="entry name" value="ClpP/crotonase"/>
    <property type="match status" value="1"/>
</dbReference>
<proteinExistence type="inferred from homology"/>
<dbReference type="PANTHER" id="PTHR10381">
    <property type="entry name" value="ATP-DEPENDENT CLP PROTEASE PROTEOLYTIC SUBUNIT"/>
    <property type="match status" value="1"/>
</dbReference>
<evidence type="ECO:0000256" key="2">
    <source>
        <dbReference type="ARBA" id="ARBA00022490"/>
    </source>
</evidence>
<evidence type="ECO:0000313" key="8">
    <source>
        <dbReference type="Proteomes" id="UP000325203"/>
    </source>
</evidence>
<dbReference type="GO" id="GO:0051117">
    <property type="term" value="F:ATPase binding"/>
    <property type="evidence" value="ECO:0007669"/>
    <property type="project" value="TreeGrafter"/>
</dbReference>
<dbReference type="EMBL" id="VXKC01000022">
    <property type="protein sequence ID" value="KAA8701179.1"/>
    <property type="molecule type" value="Genomic_DNA"/>
</dbReference>
<dbReference type="GO" id="GO:0004176">
    <property type="term" value="F:ATP-dependent peptidase activity"/>
    <property type="evidence" value="ECO:0007669"/>
    <property type="project" value="InterPro"/>
</dbReference>
<evidence type="ECO:0000256" key="3">
    <source>
        <dbReference type="ARBA" id="ARBA00022670"/>
    </source>
</evidence>
<keyword evidence="3 7" id="KW-0645">Protease</keyword>
<dbReference type="Pfam" id="PF00574">
    <property type="entry name" value="CLP_protease"/>
    <property type="match status" value="1"/>
</dbReference>
<dbReference type="GO" id="GO:0009368">
    <property type="term" value="C:endopeptidase Clp complex"/>
    <property type="evidence" value="ECO:0007669"/>
    <property type="project" value="TreeGrafter"/>
</dbReference>
<evidence type="ECO:0000256" key="6">
    <source>
        <dbReference type="RuleBase" id="RU003567"/>
    </source>
</evidence>
<dbReference type="GO" id="GO:0006515">
    <property type="term" value="P:protein quality control for misfolded or incompletely synthesized proteins"/>
    <property type="evidence" value="ECO:0007669"/>
    <property type="project" value="TreeGrafter"/>
</dbReference>
<protein>
    <recommendedName>
        <fullName evidence="6">ATP-dependent Clp protease proteolytic subunit</fullName>
    </recommendedName>
</protein>
<dbReference type="GO" id="GO:0004252">
    <property type="term" value="F:serine-type endopeptidase activity"/>
    <property type="evidence" value="ECO:0007669"/>
    <property type="project" value="InterPro"/>
</dbReference>
<dbReference type="InterPro" id="IPR029045">
    <property type="entry name" value="ClpP/crotonase-like_dom_sf"/>
</dbReference>
<name>A0A5M9PZA6_LACLH</name>
<evidence type="ECO:0000256" key="1">
    <source>
        <dbReference type="ARBA" id="ARBA00007039"/>
    </source>
</evidence>
<evidence type="ECO:0000256" key="4">
    <source>
        <dbReference type="ARBA" id="ARBA00022801"/>
    </source>
</evidence>
<keyword evidence="2" id="KW-0963">Cytoplasm</keyword>
<dbReference type="Gene3D" id="3.90.226.10">
    <property type="entry name" value="2-enoyl-CoA Hydratase, Chain A, domain 1"/>
    <property type="match status" value="1"/>
</dbReference>
<dbReference type="Proteomes" id="UP000325203">
    <property type="component" value="Unassembled WGS sequence"/>
</dbReference>
<accession>A0A5M9PZA6</accession>
<dbReference type="InterPro" id="IPR023562">
    <property type="entry name" value="ClpP/TepA"/>
</dbReference>